<comment type="similarity">
    <text evidence="1">Belongs to the sodium:galactoside symporter (TC 2.A.2) family.</text>
</comment>
<feature type="transmembrane region" description="Helical" evidence="2">
    <location>
        <begin position="44"/>
        <end position="65"/>
    </location>
</feature>
<dbReference type="InterPro" id="IPR039672">
    <property type="entry name" value="MFS_2"/>
</dbReference>
<keyword evidence="2" id="KW-0812">Transmembrane</keyword>
<proteinExistence type="inferred from homology"/>
<sequence>MTAGVGSVAAGWRGGLGDGLRYGALGLPLAFVALPLYVVLPNHYAEAFGVPLATLGALLLAARLFDAVADPWIGRLVDHGLSGPRTRLLAGMVVAAVALALGFRGLFFPPVTDGPALLAWAAALLVLTYLAYSVLSVLHQAWGARLGGGEGQRARIVSWREGLALLGVMVASVLPSLAGLGVATAVFAVALAAGVGLLTVAPRPQVDVPQPPLPMTLPLRTPAFRRLLAIYLVNGIASAVPATLVLFFVRDRLQLPAWEPPFLAAYFAAGALSMPLWVRAVARWGLARSWLAGMALAIAAFVWAATLGAGDGAAFLAVCVATGVALGADLALPGALLAGVVQRSGHQGRLEGAYFGWWNFATKLNLALAAGIALPLLAAFGYTPGSRDDGALNALTLAYCALPCALKALAAALLWWRWIRHPDTVPEEISR</sequence>
<feature type="transmembrane region" description="Helical" evidence="2">
    <location>
        <begin position="227"/>
        <end position="249"/>
    </location>
</feature>
<gene>
    <name evidence="3" type="ORF">ENE75_08590</name>
</gene>
<dbReference type="GO" id="GO:0005886">
    <property type="term" value="C:plasma membrane"/>
    <property type="evidence" value="ECO:0007669"/>
    <property type="project" value="TreeGrafter"/>
</dbReference>
<dbReference type="RefSeq" id="WP_128197856.1">
    <property type="nucleotide sequence ID" value="NZ_SACT01000002.1"/>
</dbReference>
<protein>
    <submittedName>
        <fullName evidence="3">MFS transporter</fullName>
    </submittedName>
</protein>
<feature type="transmembrane region" description="Helical" evidence="2">
    <location>
        <begin position="261"/>
        <end position="278"/>
    </location>
</feature>
<feature type="transmembrane region" description="Helical" evidence="2">
    <location>
        <begin position="20"/>
        <end position="38"/>
    </location>
</feature>
<feature type="transmembrane region" description="Helical" evidence="2">
    <location>
        <begin position="315"/>
        <end position="341"/>
    </location>
</feature>
<feature type="transmembrane region" description="Helical" evidence="2">
    <location>
        <begin position="119"/>
        <end position="142"/>
    </location>
</feature>
<evidence type="ECO:0000256" key="2">
    <source>
        <dbReference type="SAM" id="Phobius"/>
    </source>
</evidence>
<dbReference type="GO" id="GO:0015293">
    <property type="term" value="F:symporter activity"/>
    <property type="evidence" value="ECO:0007669"/>
    <property type="project" value="InterPro"/>
</dbReference>
<feature type="transmembrane region" description="Helical" evidence="2">
    <location>
        <begin position="394"/>
        <end position="416"/>
    </location>
</feature>
<organism evidence="3 4">
    <name type="scientific">Rubrivivax albus</name>
    <dbReference type="NCBI Taxonomy" id="2499835"/>
    <lineage>
        <taxon>Bacteria</taxon>
        <taxon>Pseudomonadati</taxon>
        <taxon>Pseudomonadota</taxon>
        <taxon>Betaproteobacteria</taxon>
        <taxon>Burkholderiales</taxon>
        <taxon>Sphaerotilaceae</taxon>
        <taxon>Rubrivivax</taxon>
    </lineage>
</organism>
<accession>A0A3S2TNP7</accession>
<dbReference type="PANTHER" id="PTHR11328:SF24">
    <property type="entry name" value="MAJOR FACILITATOR SUPERFAMILY (MFS) PROFILE DOMAIN-CONTAINING PROTEIN"/>
    <property type="match status" value="1"/>
</dbReference>
<dbReference type="Gene3D" id="1.20.1250.20">
    <property type="entry name" value="MFS general substrate transporter like domains"/>
    <property type="match status" value="2"/>
</dbReference>
<dbReference type="InterPro" id="IPR036259">
    <property type="entry name" value="MFS_trans_sf"/>
</dbReference>
<keyword evidence="2" id="KW-0472">Membrane</keyword>
<reference evidence="3 4" key="1">
    <citation type="submission" date="2019-01" db="EMBL/GenBank/DDBJ databases">
        <authorList>
            <person name="Chen W.-M."/>
        </authorList>
    </citation>
    <scope>NUCLEOTIDE SEQUENCE [LARGE SCALE GENOMIC DNA]</scope>
    <source>
        <strain evidence="3 4">ICH-3</strain>
    </source>
</reference>
<evidence type="ECO:0000256" key="1">
    <source>
        <dbReference type="ARBA" id="ARBA00009617"/>
    </source>
</evidence>
<feature type="transmembrane region" description="Helical" evidence="2">
    <location>
        <begin position="86"/>
        <end position="107"/>
    </location>
</feature>
<evidence type="ECO:0000313" key="4">
    <source>
        <dbReference type="Proteomes" id="UP000288178"/>
    </source>
</evidence>
<dbReference type="Proteomes" id="UP000288178">
    <property type="component" value="Unassembled WGS sequence"/>
</dbReference>
<feature type="transmembrane region" description="Helical" evidence="2">
    <location>
        <begin position="186"/>
        <end position="206"/>
    </location>
</feature>
<dbReference type="EMBL" id="SACT01000002">
    <property type="protein sequence ID" value="RVT52482.1"/>
    <property type="molecule type" value="Genomic_DNA"/>
</dbReference>
<dbReference type="GO" id="GO:0008643">
    <property type="term" value="P:carbohydrate transport"/>
    <property type="evidence" value="ECO:0007669"/>
    <property type="project" value="InterPro"/>
</dbReference>
<feature type="transmembrane region" description="Helical" evidence="2">
    <location>
        <begin position="362"/>
        <end position="382"/>
    </location>
</feature>
<dbReference type="PANTHER" id="PTHR11328">
    <property type="entry name" value="MAJOR FACILITATOR SUPERFAMILY DOMAIN-CONTAINING PROTEIN"/>
    <property type="match status" value="1"/>
</dbReference>
<dbReference type="SUPFAM" id="SSF103473">
    <property type="entry name" value="MFS general substrate transporter"/>
    <property type="match status" value="1"/>
</dbReference>
<dbReference type="Pfam" id="PF13347">
    <property type="entry name" value="MFS_2"/>
    <property type="match status" value="2"/>
</dbReference>
<dbReference type="OrthoDB" id="181905at2"/>
<feature type="transmembrane region" description="Helical" evidence="2">
    <location>
        <begin position="290"/>
        <end position="309"/>
    </location>
</feature>
<dbReference type="AlphaFoldDB" id="A0A3S2TNP7"/>
<keyword evidence="4" id="KW-1185">Reference proteome</keyword>
<evidence type="ECO:0000313" key="3">
    <source>
        <dbReference type="EMBL" id="RVT52482.1"/>
    </source>
</evidence>
<name>A0A3S2TNP7_9BURK</name>
<keyword evidence="2" id="KW-1133">Transmembrane helix</keyword>
<comment type="caution">
    <text evidence="3">The sequence shown here is derived from an EMBL/GenBank/DDBJ whole genome shotgun (WGS) entry which is preliminary data.</text>
</comment>